<dbReference type="GO" id="GO:0005654">
    <property type="term" value="C:nucleoplasm"/>
    <property type="evidence" value="ECO:0007669"/>
    <property type="project" value="TreeGrafter"/>
</dbReference>
<dbReference type="AlphaFoldDB" id="A0A5E4BT32"/>
<gene>
    <name evidence="4" type="ORF">GHT09_020129</name>
    <name evidence="5" type="ORF">MONAX_5E029669</name>
</gene>
<dbReference type="EMBL" id="CABDUW010000634">
    <property type="protein sequence ID" value="VTJ72665.1"/>
    <property type="molecule type" value="Genomic_DNA"/>
</dbReference>
<dbReference type="InterPro" id="IPR021684">
    <property type="entry name" value="WBP1-like"/>
</dbReference>
<feature type="signal peptide" evidence="3">
    <location>
        <begin position="1"/>
        <end position="26"/>
    </location>
</feature>
<evidence type="ECO:0000313" key="6">
    <source>
        <dbReference type="Proteomes" id="UP000335636"/>
    </source>
</evidence>
<evidence type="ECO:0000313" key="5">
    <source>
        <dbReference type="EMBL" id="VTJ72665.1"/>
    </source>
</evidence>
<name>A0A5E4BT32_MARMO</name>
<keyword evidence="2" id="KW-1133">Transmembrane helix</keyword>
<keyword evidence="2" id="KW-0472">Membrane</keyword>
<organism evidence="5 6">
    <name type="scientific">Marmota monax</name>
    <name type="common">Woodchuck</name>
    <dbReference type="NCBI Taxonomy" id="9995"/>
    <lineage>
        <taxon>Eukaryota</taxon>
        <taxon>Metazoa</taxon>
        <taxon>Chordata</taxon>
        <taxon>Craniata</taxon>
        <taxon>Vertebrata</taxon>
        <taxon>Euteleostomi</taxon>
        <taxon>Mammalia</taxon>
        <taxon>Eutheria</taxon>
        <taxon>Euarchontoglires</taxon>
        <taxon>Glires</taxon>
        <taxon>Rodentia</taxon>
        <taxon>Sciuromorpha</taxon>
        <taxon>Sciuridae</taxon>
        <taxon>Xerinae</taxon>
        <taxon>Marmotini</taxon>
        <taxon>Marmota</taxon>
    </lineage>
</organism>
<keyword evidence="6" id="KW-1185">Reference proteome</keyword>
<evidence type="ECO:0000256" key="1">
    <source>
        <dbReference type="SAM" id="MobiDB-lite"/>
    </source>
</evidence>
<feature type="compositionally biased region" description="Basic and acidic residues" evidence="1">
    <location>
        <begin position="153"/>
        <end position="164"/>
    </location>
</feature>
<reference evidence="4" key="2">
    <citation type="submission" date="2020-08" db="EMBL/GenBank/DDBJ databases">
        <authorList>
            <person name="Shumante A."/>
            <person name="Zimin A.V."/>
            <person name="Puiu D."/>
            <person name="Salzberg S.L."/>
        </authorList>
    </citation>
    <scope>NUCLEOTIDE SEQUENCE</scope>
    <source>
        <strain evidence="4">WC2-LM</strain>
        <tissue evidence="4">Liver</tissue>
    </source>
</reference>
<evidence type="ECO:0000256" key="2">
    <source>
        <dbReference type="SAM" id="Phobius"/>
    </source>
</evidence>
<dbReference type="Pfam" id="PF11669">
    <property type="entry name" value="WBP-1"/>
    <property type="match status" value="1"/>
</dbReference>
<feature type="chain" id="PRO_5036140297" evidence="3">
    <location>
        <begin position="27"/>
        <end position="164"/>
    </location>
</feature>
<proteinExistence type="predicted"/>
<feature type="region of interest" description="Disordered" evidence="1">
    <location>
        <begin position="92"/>
        <end position="164"/>
    </location>
</feature>
<evidence type="ECO:0000313" key="4">
    <source>
        <dbReference type="EMBL" id="KAF7468825.1"/>
    </source>
</evidence>
<sequence>MSDAWVPSLAPTLLLSLLAGPHRAIAWEEAPKCNIFFTCTQGHKCCGYNCCQEMTIFSGPLRIFIIIFFIMLPLVCICGLAKRFCSKCRELEREPTEDHQGLPGPPSISPQERAMAPTSEPPPPYSEVILKPALVLPPTEPPPPYSFSPEEYAGVRRGIDNPAF</sequence>
<keyword evidence="3" id="KW-0732">Signal</keyword>
<dbReference type="Proteomes" id="UP000335636">
    <property type="component" value="Unassembled WGS sequence"/>
</dbReference>
<feature type="transmembrane region" description="Helical" evidence="2">
    <location>
        <begin position="63"/>
        <end position="81"/>
    </location>
</feature>
<evidence type="ECO:0000256" key="3">
    <source>
        <dbReference type="SAM" id="SignalP"/>
    </source>
</evidence>
<dbReference type="EMBL" id="WJEC01007707">
    <property type="protein sequence ID" value="KAF7468825.1"/>
    <property type="molecule type" value="Genomic_DNA"/>
</dbReference>
<reference evidence="5 6" key="1">
    <citation type="submission" date="2019-04" db="EMBL/GenBank/DDBJ databases">
        <authorList>
            <person name="Alioto T."/>
            <person name="Alioto T."/>
        </authorList>
    </citation>
    <scope>NUCLEOTIDE SEQUENCE [LARGE SCALE GENOMIC DNA]</scope>
</reference>
<dbReference type="PANTHER" id="PTHR31359">
    <property type="entry name" value="TRANSMEMBRANE PROTEIN 92"/>
    <property type="match status" value="1"/>
</dbReference>
<keyword evidence="2 4" id="KW-0812">Transmembrane</keyword>
<protein>
    <submittedName>
        <fullName evidence="4">Transmembrane protein 92</fullName>
    </submittedName>
</protein>
<dbReference type="PANTHER" id="PTHR31359:SF31">
    <property type="entry name" value="TRANSMEMBRANE PROTEIN 92"/>
    <property type="match status" value="1"/>
</dbReference>
<dbReference type="Proteomes" id="UP000662637">
    <property type="component" value="Unassembled WGS sequence"/>
</dbReference>
<accession>A0A5E4BT32</accession>